<evidence type="ECO:0000313" key="6">
    <source>
        <dbReference type="EMBL" id="PCS02757.1"/>
    </source>
</evidence>
<dbReference type="OrthoDB" id="9777362at2"/>
<dbReference type="Gene3D" id="3.40.1010.20">
    <property type="entry name" value="4-hydroxy-3-methylbut-2-enyl diphosphate reductase, catalytic domain"/>
    <property type="match status" value="2"/>
</dbReference>
<feature type="binding site" evidence="5">
    <location>
        <position position="12"/>
    </location>
    <ligand>
        <name>[4Fe-4S] cluster</name>
        <dbReference type="ChEBI" id="CHEBI:49883"/>
    </ligand>
</feature>
<comment type="catalytic activity">
    <reaction evidence="5">
        <text>isopentenyl diphosphate + 2 oxidized [2Fe-2S]-[ferredoxin] + H2O = (2E)-4-hydroxy-3-methylbut-2-enyl diphosphate + 2 reduced [2Fe-2S]-[ferredoxin] + 2 H(+)</text>
        <dbReference type="Rhea" id="RHEA:24488"/>
        <dbReference type="Rhea" id="RHEA-COMP:10000"/>
        <dbReference type="Rhea" id="RHEA-COMP:10001"/>
        <dbReference type="ChEBI" id="CHEBI:15377"/>
        <dbReference type="ChEBI" id="CHEBI:15378"/>
        <dbReference type="ChEBI" id="CHEBI:33737"/>
        <dbReference type="ChEBI" id="CHEBI:33738"/>
        <dbReference type="ChEBI" id="CHEBI:128753"/>
        <dbReference type="ChEBI" id="CHEBI:128769"/>
        <dbReference type="EC" id="1.17.7.4"/>
    </reaction>
</comment>
<dbReference type="CDD" id="cd13944">
    <property type="entry name" value="lytB_ispH"/>
    <property type="match status" value="1"/>
</dbReference>
<dbReference type="Pfam" id="PF02401">
    <property type="entry name" value="LYTB"/>
    <property type="match status" value="1"/>
</dbReference>
<feature type="binding site" evidence="5">
    <location>
        <position position="225"/>
    </location>
    <ligand>
        <name>(2E)-4-hydroxy-3-methylbut-2-enyl diphosphate</name>
        <dbReference type="ChEBI" id="CHEBI:128753"/>
    </ligand>
</feature>
<evidence type="ECO:0000313" key="8">
    <source>
        <dbReference type="Proteomes" id="UP000185655"/>
    </source>
</evidence>
<feature type="binding site" evidence="5">
    <location>
        <position position="81"/>
    </location>
    <ligand>
        <name>isopentenyl diphosphate</name>
        <dbReference type="ChEBI" id="CHEBI:128769"/>
    </ligand>
</feature>
<feature type="binding site" evidence="5">
    <location>
        <position position="81"/>
    </location>
    <ligand>
        <name>(2E)-4-hydroxy-3-methylbut-2-enyl diphosphate</name>
        <dbReference type="ChEBI" id="CHEBI:128753"/>
    </ligand>
</feature>
<keyword evidence="2 5" id="KW-0479">Metal-binding</keyword>
<evidence type="ECO:0000313" key="9">
    <source>
        <dbReference type="Proteomes" id="UP000218979"/>
    </source>
</evidence>
<comment type="pathway">
    <text evidence="5">Isoprenoid biosynthesis; dimethylallyl diphosphate biosynthesis; dimethylallyl diphosphate from (2E)-4-hydroxy-3-methylbutenyl diphosphate: step 1/1.</text>
</comment>
<dbReference type="EMBL" id="FPKS01000006">
    <property type="protein sequence ID" value="SFZ74743.1"/>
    <property type="molecule type" value="Genomic_DNA"/>
</dbReference>
<comment type="cofactor">
    <cofactor evidence="5">
        <name>[4Fe-4S] cluster</name>
        <dbReference type="ChEBI" id="CHEBI:49883"/>
    </cofactor>
    <text evidence="5">Binds 1 [4Fe-4S] cluster per subunit.</text>
</comment>
<feature type="binding site" evidence="5">
    <location>
        <position position="43"/>
    </location>
    <ligand>
        <name>dimethylallyl diphosphate</name>
        <dbReference type="ChEBI" id="CHEBI:57623"/>
    </ligand>
</feature>
<keyword evidence="3 5" id="KW-0408">Iron</keyword>
<dbReference type="Proteomes" id="UP000185655">
    <property type="component" value="Unassembled WGS sequence"/>
</dbReference>
<evidence type="ECO:0000313" key="7">
    <source>
        <dbReference type="EMBL" id="SFZ74743.1"/>
    </source>
</evidence>
<dbReference type="GO" id="GO:0046872">
    <property type="term" value="F:metal ion binding"/>
    <property type="evidence" value="ECO:0007669"/>
    <property type="project" value="UniProtKB-KW"/>
</dbReference>
<comment type="similarity">
    <text evidence="5">Belongs to the IspH family.</text>
</comment>
<comment type="pathway">
    <text evidence="5">Isoprenoid biosynthesis; isopentenyl diphosphate biosynthesis via DXP pathway; isopentenyl diphosphate from 1-deoxy-D-xylulose 5-phosphate: step 6/6.</text>
</comment>
<evidence type="ECO:0000256" key="5">
    <source>
        <dbReference type="HAMAP-Rule" id="MF_00191"/>
    </source>
</evidence>
<evidence type="ECO:0000256" key="1">
    <source>
        <dbReference type="ARBA" id="ARBA00022485"/>
    </source>
</evidence>
<dbReference type="GO" id="GO:0051745">
    <property type="term" value="F:4-hydroxy-3-methylbut-2-enyl diphosphate reductase activity"/>
    <property type="evidence" value="ECO:0007669"/>
    <property type="project" value="UniProtKB-UniRule"/>
</dbReference>
<dbReference type="InterPro" id="IPR003451">
    <property type="entry name" value="LytB/IspH"/>
</dbReference>
<dbReference type="PANTHER" id="PTHR30426:SF0">
    <property type="entry name" value="4-HYDROXY-3-METHYLBUT-2-ENYL DIPHOSPHATE REDUCTASE"/>
    <property type="match status" value="1"/>
</dbReference>
<feature type="active site" description="Proton donor" evidence="5">
    <location>
        <position position="133"/>
    </location>
</feature>
<feature type="binding site" evidence="5">
    <location>
        <position position="225"/>
    </location>
    <ligand>
        <name>dimethylallyl diphosphate</name>
        <dbReference type="ChEBI" id="CHEBI:57623"/>
    </ligand>
</feature>
<feature type="binding site" evidence="5">
    <location>
        <position position="227"/>
    </location>
    <ligand>
        <name>dimethylallyl diphosphate</name>
        <dbReference type="ChEBI" id="CHEBI:57623"/>
    </ligand>
</feature>
<feature type="binding site" evidence="5">
    <location>
        <position position="273"/>
    </location>
    <ligand>
        <name>dimethylallyl diphosphate</name>
        <dbReference type="ChEBI" id="CHEBI:57623"/>
    </ligand>
</feature>
<evidence type="ECO:0000256" key="2">
    <source>
        <dbReference type="ARBA" id="ARBA00022723"/>
    </source>
</evidence>
<reference evidence="6 9" key="1">
    <citation type="submission" date="2014-12" db="EMBL/GenBank/DDBJ databases">
        <title>Draft genome sequences of 10 type strains of Lactococcus.</title>
        <authorList>
            <person name="Sun Z."/>
            <person name="Zhong Z."/>
            <person name="Liu W."/>
            <person name="Zhang W."/>
            <person name="Zhang H."/>
        </authorList>
    </citation>
    <scope>NUCLEOTIDE SEQUENCE [LARGE SCALE GENOMIC DNA]</scope>
    <source>
        <strain evidence="6 9">DSM 22330</strain>
    </source>
</reference>
<gene>
    <name evidence="5" type="primary">ispH</name>
    <name evidence="6" type="ORF">RR45_GL000466</name>
    <name evidence="7" type="ORF">SAMN02746068_01328</name>
</gene>
<comment type="function">
    <text evidence="5">Catalyzes the conversion of 1-hydroxy-2-methyl-2-(E)-butenyl 4-diphosphate (HMBPP) into a mixture of isopentenyl diphosphate (IPP) and dimethylallyl diphosphate (DMAPP). Acts in the terminal step of the DOXP/MEP pathway for isoprenoid precursor biosynthesis.</text>
</comment>
<dbReference type="Gene3D" id="3.40.50.11270">
    <property type="match status" value="1"/>
</dbReference>
<protein>
    <recommendedName>
        <fullName evidence="5">4-hydroxy-3-methylbut-2-enyl diphosphate reductase</fullName>
        <shortName evidence="5">HMBPP reductase</shortName>
        <ecNumber evidence="5">1.17.7.4</ecNumber>
    </recommendedName>
</protein>
<evidence type="ECO:0000256" key="4">
    <source>
        <dbReference type="ARBA" id="ARBA00023014"/>
    </source>
</evidence>
<dbReference type="Proteomes" id="UP000218979">
    <property type="component" value="Unassembled WGS sequence"/>
</dbReference>
<organism evidence="7 8">
    <name type="scientific">Pseudolactococcus chungangensis CAU 28 = DSM 22330</name>
    <dbReference type="NCBI Taxonomy" id="1122154"/>
    <lineage>
        <taxon>Bacteria</taxon>
        <taxon>Bacillati</taxon>
        <taxon>Bacillota</taxon>
        <taxon>Bacilli</taxon>
        <taxon>Lactobacillales</taxon>
        <taxon>Streptococcaceae</taxon>
        <taxon>Pseudolactococcus</taxon>
    </lineage>
</organism>
<dbReference type="STRING" id="1122154.SAMN02746068_01328"/>
<dbReference type="GO" id="GO:0050992">
    <property type="term" value="P:dimethylallyl diphosphate biosynthetic process"/>
    <property type="evidence" value="ECO:0007669"/>
    <property type="project" value="UniProtKB-UniRule"/>
</dbReference>
<feature type="binding site" evidence="5">
    <location>
        <position position="131"/>
    </location>
    <ligand>
        <name>(2E)-4-hydroxy-3-methylbut-2-enyl diphosphate</name>
        <dbReference type="ChEBI" id="CHEBI:128753"/>
    </ligand>
</feature>
<proteinExistence type="inferred from homology"/>
<feature type="binding site" evidence="5">
    <location>
        <position position="227"/>
    </location>
    <ligand>
        <name>(2E)-4-hydroxy-3-methylbut-2-enyl diphosphate</name>
        <dbReference type="ChEBI" id="CHEBI:128753"/>
    </ligand>
</feature>
<dbReference type="PANTHER" id="PTHR30426">
    <property type="entry name" value="4-HYDROXY-3-METHYLBUT-2-ENYL DIPHOSPHATE REDUCTASE"/>
    <property type="match status" value="1"/>
</dbReference>
<keyword evidence="9" id="KW-1185">Reference proteome</keyword>
<sequence>MKIKHITPMGYCYGVIDAMVIAKNVAKSPDLPRPIYILGMIVHNHHVTESFEKIGVQTIDGENRLAILETIDHGTVIFTAHGISDAVRQRAAEKGLTVVDASCPDVLITHEIVKKRLADGYEVIYIGKKGHPEPEGVLGIDPDRIHLLSNLQDLEALELTGKVFMTNQTTMSMWDVSDIMAAVHEKFPQVVAHSDICQATSERQEAVAEQAVGCDLTIVVGDPRSNNTNRLAEVSRNQAGVPAHRVADVSEIKPEWLTQLPEDATVAVTAGASTPTAIVREVMDYLKQFDGQSAESQVSYEDIIPRGAVRDLTKKRENRLQKLREQAFKGED</sequence>
<dbReference type="NCBIfam" id="NF002187">
    <property type="entry name" value="PRK01045.1-1"/>
    <property type="match status" value="1"/>
</dbReference>
<dbReference type="UniPathway" id="UPA00056">
    <property type="reaction ID" value="UER00097"/>
</dbReference>
<dbReference type="GO" id="GO:0019288">
    <property type="term" value="P:isopentenyl diphosphate biosynthetic process, methylerythritol 4-phosphate pathway"/>
    <property type="evidence" value="ECO:0007669"/>
    <property type="project" value="UniProtKB-UniRule"/>
</dbReference>
<feature type="binding site" evidence="5">
    <location>
        <position position="273"/>
    </location>
    <ligand>
        <name>isopentenyl diphosphate</name>
        <dbReference type="ChEBI" id="CHEBI:128769"/>
    </ligand>
</feature>
<feature type="binding site" evidence="5">
    <location>
        <position position="169"/>
    </location>
    <ligand>
        <name>(2E)-4-hydroxy-3-methylbut-2-enyl diphosphate</name>
        <dbReference type="ChEBI" id="CHEBI:128753"/>
    </ligand>
</feature>
<feature type="binding site" evidence="5">
    <location>
        <position position="225"/>
    </location>
    <ligand>
        <name>isopentenyl diphosphate</name>
        <dbReference type="ChEBI" id="CHEBI:128769"/>
    </ligand>
</feature>
<feature type="binding site" evidence="5">
    <location>
        <position position="273"/>
    </location>
    <ligand>
        <name>(2E)-4-hydroxy-3-methylbut-2-enyl diphosphate</name>
        <dbReference type="ChEBI" id="CHEBI:128753"/>
    </ligand>
</feature>
<feature type="binding site" evidence="5">
    <location>
        <position position="227"/>
    </location>
    <ligand>
        <name>isopentenyl diphosphate</name>
        <dbReference type="ChEBI" id="CHEBI:128769"/>
    </ligand>
</feature>
<name>A0A1K2HDC2_9LACT</name>
<comment type="catalytic activity">
    <reaction evidence="5">
        <text>dimethylallyl diphosphate + 2 oxidized [2Fe-2S]-[ferredoxin] + H2O = (2E)-4-hydroxy-3-methylbut-2-enyl diphosphate + 2 reduced [2Fe-2S]-[ferredoxin] + 2 H(+)</text>
        <dbReference type="Rhea" id="RHEA:24825"/>
        <dbReference type="Rhea" id="RHEA-COMP:10000"/>
        <dbReference type="Rhea" id="RHEA-COMP:10001"/>
        <dbReference type="ChEBI" id="CHEBI:15377"/>
        <dbReference type="ChEBI" id="CHEBI:15378"/>
        <dbReference type="ChEBI" id="CHEBI:33737"/>
        <dbReference type="ChEBI" id="CHEBI:33738"/>
        <dbReference type="ChEBI" id="CHEBI:57623"/>
        <dbReference type="ChEBI" id="CHEBI:128753"/>
        <dbReference type="EC" id="1.17.7.4"/>
    </reaction>
</comment>
<evidence type="ECO:0000256" key="3">
    <source>
        <dbReference type="ARBA" id="ARBA00023004"/>
    </source>
</evidence>
<feature type="binding site" evidence="5">
    <location>
        <position position="103"/>
    </location>
    <ligand>
        <name>[4Fe-4S] cluster</name>
        <dbReference type="ChEBI" id="CHEBI:49883"/>
    </ligand>
</feature>
<dbReference type="NCBIfam" id="TIGR00216">
    <property type="entry name" value="ispH_lytB"/>
    <property type="match status" value="1"/>
</dbReference>
<reference evidence="7 8" key="2">
    <citation type="submission" date="2016-11" db="EMBL/GenBank/DDBJ databases">
        <authorList>
            <person name="Jaros S."/>
            <person name="Januszkiewicz K."/>
            <person name="Wedrychowicz H."/>
        </authorList>
    </citation>
    <scope>NUCLEOTIDE SEQUENCE [LARGE SCALE GENOMIC DNA]</scope>
    <source>
        <strain evidence="7 8">DSM 22330</strain>
    </source>
</reference>
<keyword evidence="4 5" id="KW-0411">Iron-sulfur</keyword>
<dbReference type="HAMAP" id="MF_00191">
    <property type="entry name" value="IspH"/>
    <property type="match status" value="1"/>
</dbReference>
<comment type="caution">
    <text evidence="5">Lacks conserved residue(s) required for the propagation of feature annotation.</text>
</comment>
<keyword evidence="5" id="KW-0560">Oxidoreductase</keyword>
<feature type="binding site" evidence="5">
    <location>
        <position position="131"/>
    </location>
    <ligand>
        <name>isopentenyl diphosphate</name>
        <dbReference type="ChEBI" id="CHEBI:128769"/>
    </ligand>
</feature>
<dbReference type="EMBL" id="JXJT01000013">
    <property type="protein sequence ID" value="PCS02757.1"/>
    <property type="molecule type" value="Genomic_DNA"/>
</dbReference>
<keyword evidence="5" id="KW-0414">Isoprene biosynthesis</keyword>
<feature type="binding site" evidence="5">
    <location>
        <position position="81"/>
    </location>
    <ligand>
        <name>dimethylallyl diphosphate</name>
        <dbReference type="ChEBI" id="CHEBI:57623"/>
    </ligand>
</feature>
<dbReference type="EC" id="1.17.7.4" evidence="5"/>
<dbReference type="AlphaFoldDB" id="A0A1K2HDC2"/>
<accession>A0A1K2HDC2</accession>
<keyword evidence="1 5" id="KW-0004">4Fe-4S</keyword>
<feature type="binding site" evidence="5">
    <location>
        <position position="43"/>
    </location>
    <ligand>
        <name>isopentenyl diphosphate</name>
        <dbReference type="ChEBI" id="CHEBI:128769"/>
    </ligand>
</feature>
<dbReference type="RefSeq" id="WP_031366062.1">
    <property type="nucleotide sequence ID" value="NZ_FPKS01000006.1"/>
</dbReference>
<dbReference type="UniPathway" id="UPA00059">
    <property type="reaction ID" value="UER00105"/>
</dbReference>
<feature type="binding site" evidence="5">
    <location>
        <position position="197"/>
    </location>
    <ligand>
        <name>[4Fe-4S] cluster</name>
        <dbReference type="ChEBI" id="CHEBI:49883"/>
    </ligand>
</feature>
<dbReference type="GO" id="GO:0051539">
    <property type="term" value="F:4 iron, 4 sulfur cluster binding"/>
    <property type="evidence" value="ECO:0007669"/>
    <property type="project" value="UniProtKB-UniRule"/>
</dbReference>
<dbReference type="GO" id="GO:0016114">
    <property type="term" value="P:terpenoid biosynthetic process"/>
    <property type="evidence" value="ECO:0007669"/>
    <property type="project" value="UniProtKB-UniRule"/>
</dbReference>
<feature type="binding site" evidence="5">
    <location>
        <position position="131"/>
    </location>
    <ligand>
        <name>dimethylallyl diphosphate</name>
        <dbReference type="ChEBI" id="CHEBI:57623"/>
    </ligand>
</feature>
<feature type="binding site" evidence="5">
    <location>
        <position position="43"/>
    </location>
    <ligand>
        <name>(2E)-4-hydroxy-3-methylbut-2-enyl diphosphate</name>
        <dbReference type="ChEBI" id="CHEBI:128753"/>
    </ligand>
</feature>